<evidence type="ECO:0000256" key="18">
    <source>
        <dbReference type="SAM" id="SignalP"/>
    </source>
</evidence>
<evidence type="ECO:0000256" key="1">
    <source>
        <dbReference type="ARBA" id="ARBA00004251"/>
    </source>
</evidence>
<feature type="domain" description="Bulb-type lectin" evidence="20">
    <location>
        <begin position="27"/>
        <end position="151"/>
    </location>
</feature>
<dbReference type="CDD" id="cd00028">
    <property type="entry name" value="B_lectin"/>
    <property type="match status" value="1"/>
</dbReference>
<dbReference type="PROSITE" id="PS00108">
    <property type="entry name" value="PROTEIN_KINASE_ST"/>
    <property type="match status" value="1"/>
</dbReference>
<dbReference type="GO" id="GO:0004674">
    <property type="term" value="F:protein serine/threonine kinase activity"/>
    <property type="evidence" value="ECO:0007669"/>
    <property type="project" value="UniProtKB-KW"/>
</dbReference>
<dbReference type="PROSITE" id="PS50011">
    <property type="entry name" value="PROTEIN_KINASE_DOM"/>
    <property type="match status" value="1"/>
</dbReference>
<dbReference type="CDD" id="cd14066">
    <property type="entry name" value="STKc_IRAK"/>
    <property type="match status" value="1"/>
</dbReference>
<dbReference type="SUPFAM" id="SSF51110">
    <property type="entry name" value="alpha-D-mannose-specific plant lectins"/>
    <property type="match status" value="1"/>
</dbReference>
<keyword evidence="7 16" id="KW-0547">Nucleotide-binding</keyword>
<keyword evidence="9 16" id="KW-0067">ATP-binding</keyword>
<dbReference type="PANTHER" id="PTHR27002:SF1082">
    <property type="entry name" value="OS06G0693000 PROTEIN"/>
    <property type="match status" value="1"/>
</dbReference>
<feature type="chain" id="PRO_5034169889" description="Receptor-like serine/threonine-protein kinase" evidence="18">
    <location>
        <begin position="27"/>
        <end position="830"/>
    </location>
</feature>
<dbReference type="InterPro" id="IPR021820">
    <property type="entry name" value="S-locus_recpt_kinase_C"/>
</dbReference>
<dbReference type="Pfam" id="PF08276">
    <property type="entry name" value="PAN_2"/>
    <property type="match status" value="1"/>
</dbReference>
<dbReference type="PIRSF" id="PIRSF000641">
    <property type="entry name" value="SRK"/>
    <property type="match status" value="1"/>
</dbReference>
<feature type="transmembrane region" description="Helical" evidence="17">
    <location>
        <begin position="437"/>
        <end position="458"/>
    </location>
</feature>
<evidence type="ECO:0000256" key="2">
    <source>
        <dbReference type="ARBA" id="ARBA00022475"/>
    </source>
</evidence>
<dbReference type="FunFam" id="1.10.510.10:FF:000060">
    <property type="entry name" value="G-type lectin S-receptor-like serine/threonine-protein kinase"/>
    <property type="match status" value="1"/>
</dbReference>
<dbReference type="GO" id="GO:0005886">
    <property type="term" value="C:plasma membrane"/>
    <property type="evidence" value="ECO:0007669"/>
    <property type="project" value="UniProtKB-SubCell"/>
</dbReference>
<sequence>MALLGIANFLVLVLFLVSCDLKFLTCTETITPTQFVRDPEAVTSEGGVFKLGFFSPPGSADRYVAIWYNQISVVSVIWVANRDRPLKDSSGTVKISEDGNIVVSDGQNEVLWSSNVSGIVTANVTTRAQLFDSGNLVLQEIDSSNNRTVSIWESFGDPTDSFLPSMEITNGEGKQALSSWKSSSNPSVGNFSAGLDSQNIPEVLIWKMGSPYWRSGPWTGLVFIGIPDSSSVYLKRLTLVDEKETPIYLTYTVVNQSFLSNFALNPEGNFVLKYWDDLKQNWDISWSALNSECDVYGTCGSFGSCNPKSSPICSCLRGFKPKNIEEWSAGNWTSGCVRRTPTQCERTNSSLEIGKPDGFFRLENVKVPDFAEWSSGNNCEALCLANCSCIAYAYFDAITCMIWTVNLIDIQKFSEGGTDIYIRVADSELNYNRKKKVIILAMVITGAAAASVFTFFLCRWMAKRKASKELLLSRGKKSNRVYSGGNMQVHEIKNINLQNLPLSTFDMLVTATDNFDSSNLLGQGGFGPVYKGKMPNGQEIAVKRLSRASRQGLQEFMNEVGVISKLQHRNLVRLLGCCIEGDEKILIYEYLPNKSLDAILFDPLICHELDWRKRQSIITEIARGILYLHRDSRLRIIHRDLKASNILLDEELNPKISDFGLARIFGGNQDQAKTRKVVGTFGYMSPEYAIHGRYSEKSDVYSFGVLLLEILSGRRSTSFHPDDQTLSLLGFAWKSWTEENTAAFVSPVIYAPSDEIAILRFLHVGLLCVQEHMRDRPSMSTVISMLNSEILDLPSPKAPAFTSTQADVKTQQDQKHCSVNNLTVTIVKPR</sequence>
<comment type="similarity">
    <text evidence="16">Belongs to the protein kinase superfamily. Ser/Thr protein kinase family.</text>
</comment>
<evidence type="ECO:0000256" key="4">
    <source>
        <dbReference type="ARBA" id="ARBA00022679"/>
    </source>
</evidence>
<proteinExistence type="inferred from homology"/>
<dbReference type="PANTHER" id="PTHR27002">
    <property type="entry name" value="RECEPTOR-LIKE SERINE/THREONINE-PROTEIN KINASE SD1-8"/>
    <property type="match status" value="1"/>
</dbReference>
<dbReference type="Pfam" id="PF11883">
    <property type="entry name" value="DUF3403"/>
    <property type="match status" value="1"/>
</dbReference>
<dbReference type="Pfam" id="PF01453">
    <property type="entry name" value="B_lectin"/>
    <property type="match status" value="1"/>
</dbReference>
<keyword evidence="6 18" id="KW-0732">Signal</keyword>
<dbReference type="CDD" id="cd01098">
    <property type="entry name" value="PAN_AP_plant"/>
    <property type="match status" value="1"/>
</dbReference>
<protein>
    <recommendedName>
        <fullName evidence="16">Receptor-like serine/threonine-protein kinase</fullName>
        <ecNumber evidence="16">2.7.11.1</ecNumber>
    </recommendedName>
</protein>
<evidence type="ECO:0000313" key="23">
    <source>
        <dbReference type="RefSeq" id="XP_030528722.1"/>
    </source>
</evidence>
<accession>A0A8B8P1L5</accession>
<feature type="signal peptide" evidence="18">
    <location>
        <begin position="1"/>
        <end position="26"/>
    </location>
</feature>
<evidence type="ECO:0000256" key="11">
    <source>
        <dbReference type="ARBA" id="ARBA00023136"/>
    </source>
</evidence>
<dbReference type="AlphaFoldDB" id="A0A8B8P1L5"/>
<evidence type="ECO:0000313" key="22">
    <source>
        <dbReference type="Proteomes" id="UP000827889"/>
    </source>
</evidence>
<dbReference type="InterPro" id="IPR000858">
    <property type="entry name" value="S_locus_glycoprot_dom"/>
</dbReference>
<keyword evidence="8 16" id="KW-0418">Kinase</keyword>
<dbReference type="Pfam" id="PF00954">
    <property type="entry name" value="S_locus_glycop"/>
    <property type="match status" value="1"/>
</dbReference>
<dbReference type="Gene3D" id="1.10.510.10">
    <property type="entry name" value="Transferase(Phosphotransferase) domain 1"/>
    <property type="match status" value="1"/>
</dbReference>
<keyword evidence="2" id="KW-1003">Cell membrane</keyword>
<dbReference type="Gene3D" id="3.30.200.20">
    <property type="entry name" value="Phosphorylase Kinase, domain 1"/>
    <property type="match status" value="1"/>
</dbReference>
<keyword evidence="13" id="KW-0325">Glycoprotein</keyword>
<evidence type="ECO:0000256" key="16">
    <source>
        <dbReference type="PIRNR" id="PIRNR000641"/>
    </source>
</evidence>
<dbReference type="SUPFAM" id="SSF56112">
    <property type="entry name" value="Protein kinase-like (PK-like)"/>
    <property type="match status" value="1"/>
</dbReference>
<dbReference type="OrthoDB" id="1934880at2759"/>
<dbReference type="SMART" id="SM00473">
    <property type="entry name" value="PAN_AP"/>
    <property type="match status" value="1"/>
</dbReference>
<feature type="domain" description="Apple" evidence="21">
    <location>
        <begin position="344"/>
        <end position="425"/>
    </location>
</feature>
<evidence type="ECO:0000256" key="13">
    <source>
        <dbReference type="ARBA" id="ARBA00023180"/>
    </source>
</evidence>
<evidence type="ECO:0000259" key="21">
    <source>
        <dbReference type="PROSITE" id="PS50948"/>
    </source>
</evidence>
<evidence type="ECO:0000256" key="17">
    <source>
        <dbReference type="SAM" id="Phobius"/>
    </source>
</evidence>
<evidence type="ECO:0000256" key="3">
    <source>
        <dbReference type="ARBA" id="ARBA00022527"/>
    </source>
</evidence>
<comment type="catalytic activity">
    <reaction evidence="14 16">
        <text>L-threonyl-[protein] + ATP = O-phospho-L-threonyl-[protein] + ADP + H(+)</text>
        <dbReference type="Rhea" id="RHEA:46608"/>
        <dbReference type="Rhea" id="RHEA-COMP:11060"/>
        <dbReference type="Rhea" id="RHEA-COMP:11605"/>
        <dbReference type="ChEBI" id="CHEBI:15378"/>
        <dbReference type="ChEBI" id="CHEBI:30013"/>
        <dbReference type="ChEBI" id="CHEBI:30616"/>
        <dbReference type="ChEBI" id="CHEBI:61977"/>
        <dbReference type="ChEBI" id="CHEBI:456216"/>
        <dbReference type="EC" id="2.7.11.1"/>
    </reaction>
</comment>
<dbReference type="GeneID" id="115739650"/>
<dbReference type="KEGG" id="rarg:115739650"/>
<dbReference type="Gene3D" id="2.90.10.10">
    <property type="entry name" value="Bulb-type lectin domain"/>
    <property type="match status" value="1"/>
</dbReference>
<feature type="domain" description="Protein kinase" evidence="19">
    <location>
        <begin position="515"/>
        <end position="791"/>
    </location>
</feature>
<dbReference type="InterPro" id="IPR024171">
    <property type="entry name" value="SRK-like_kinase"/>
</dbReference>
<dbReference type="FunFam" id="3.30.200.20:FF:000195">
    <property type="entry name" value="G-type lectin S-receptor-like serine/threonine-protein kinase"/>
    <property type="match status" value="1"/>
</dbReference>
<evidence type="ECO:0000256" key="7">
    <source>
        <dbReference type="ARBA" id="ARBA00022741"/>
    </source>
</evidence>
<keyword evidence="12" id="KW-1015">Disulfide bond</keyword>
<reference evidence="23" key="1">
    <citation type="submission" date="2025-08" db="UniProtKB">
        <authorList>
            <consortium name="RefSeq"/>
        </authorList>
    </citation>
    <scope>IDENTIFICATION</scope>
    <source>
        <tissue evidence="23">Leaf</tissue>
    </source>
</reference>
<name>A0A8B8P1L5_9MYRT</name>
<dbReference type="Proteomes" id="UP000827889">
    <property type="component" value="Chromosome 9"/>
</dbReference>
<evidence type="ECO:0000259" key="19">
    <source>
        <dbReference type="PROSITE" id="PS50011"/>
    </source>
</evidence>
<dbReference type="InterPro" id="IPR001480">
    <property type="entry name" value="Bulb-type_lectin_dom"/>
</dbReference>
<dbReference type="PROSITE" id="PS50948">
    <property type="entry name" value="PAN"/>
    <property type="match status" value="1"/>
</dbReference>
<dbReference type="SMART" id="SM00220">
    <property type="entry name" value="S_TKc"/>
    <property type="match status" value="1"/>
</dbReference>
<gene>
    <name evidence="23" type="primary">LOC115739650</name>
</gene>
<keyword evidence="5 17" id="KW-0812">Transmembrane</keyword>
<dbReference type="SMART" id="SM00108">
    <property type="entry name" value="B_lectin"/>
    <property type="match status" value="1"/>
</dbReference>
<keyword evidence="3 16" id="KW-0723">Serine/threonine-protein kinase</keyword>
<comment type="subcellular location">
    <subcellularLocation>
        <location evidence="1">Cell membrane</location>
        <topology evidence="1">Single-pass type I membrane protein</topology>
    </subcellularLocation>
</comment>
<dbReference type="InterPro" id="IPR003609">
    <property type="entry name" value="Pan_app"/>
</dbReference>
<comment type="catalytic activity">
    <reaction evidence="15 16">
        <text>L-seryl-[protein] + ATP = O-phospho-L-seryl-[protein] + ADP + H(+)</text>
        <dbReference type="Rhea" id="RHEA:17989"/>
        <dbReference type="Rhea" id="RHEA-COMP:9863"/>
        <dbReference type="Rhea" id="RHEA-COMP:11604"/>
        <dbReference type="ChEBI" id="CHEBI:15378"/>
        <dbReference type="ChEBI" id="CHEBI:29999"/>
        <dbReference type="ChEBI" id="CHEBI:30616"/>
        <dbReference type="ChEBI" id="CHEBI:83421"/>
        <dbReference type="ChEBI" id="CHEBI:456216"/>
        <dbReference type="EC" id="2.7.11.1"/>
    </reaction>
</comment>
<evidence type="ECO:0000259" key="20">
    <source>
        <dbReference type="PROSITE" id="PS50927"/>
    </source>
</evidence>
<dbReference type="InterPro" id="IPR008271">
    <property type="entry name" value="Ser/Thr_kinase_AS"/>
</dbReference>
<dbReference type="EC" id="2.7.11.1" evidence="16"/>
<keyword evidence="11 17" id="KW-0472">Membrane</keyword>
<evidence type="ECO:0000256" key="9">
    <source>
        <dbReference type="ARBA" id="ARBA00022840"/>
    </source>
</evidence>
<dbReference type="InterPro" id="IPR000719">
    <property type="entry name" value="Prot_kinase_dom"/>
</dbReference>
<evidence type="ECO:0000256" key="5">
    <source>
        <dbReference type="ARBA" id="ARBA00022692"/>
    </source>
</evidence>
<dbReference type="GO" id="GO:0048544">
    <property type="term" value="P:recognition of pollen"/>
    <property type="evidence" value="ECO:0007669"/>
    <property type="project" value="InterPro"/>
</dbReference>
<dbReference type="RefSeq" id="XP_030528722.1">
    <property type="nucleotide sequence ID" value="XM_030672862.2"/>
</dbReference>
<evidence type="ECO:0000256" key="12">
    <source>
        <dbReference type="ARBA" id="ARBA00023157"/>
    </source>
</evidence>
<evidence type="ECO:0000256" key="6">
    <source>
        <dbReference type="ARBA" id="ARBA00022729"/>
    </source>
</evidence>
<dbReference type="FunFam" id="2.90.10.10:FF:000001">
    <property type="entry name" value="G-type lectin S-receptor-like serine/threonine-protein kinase"/>
    <property type="match status" value="1"/>
</dbReference>
<evidence type="ECO:0000256" key="15">
    <source>
        <dbReference type="ARBA" id="ARBA00048679"/>
    </source>
</evidence>
<dbReference type="InterPro" id="IPR011009">
    <property type="entry name" value="Kinase-like_dom_sf"/>
</dbReference>
<keyword evidence="4 16" id="KW-0808">Transferase</keyword>
<evidence type="ECO:0000256" key="8">
    <source>
        <dbReference type="ARBA" id="ARBA00022777"/>
    </source>
</evidence>
<dbReference type="PROSITE" id="PS50927">
    <property type="entry name" value="BULB_LECTIN"/>
    <property type="match status" value="1"/>
</dbReference>
<keyword evidence="22" id="KW-1185">Reference proteome</keyword>
<evidence type="ECO:0000256" key="14">
    <source>
        <dbReference type="ARBA" id="ARBA00047899"/>
    </source>
</evidence>
<dbReference type="InterPro" id="IPR036426">
    <property type="entry name" value="Bulb-type_lectin_dom_sf"/>
</dbReference>
<dbReference type="Pfam" id="PF07714">
    <property type="entry name" value="PK_Tyr_Ser-Thr"/>
    <property type="match status" value="1"/>
</dbReference>
<dbReference type="GO" id="GO:0005524">
    <property type="term" value="F:ATP binding"/>
    <property type="evidence" value="ECO:0007669"/>
    <property type="project" value="UniProtKB-KW"/>
</dbReference>
<organism evidence="22 23">
    <name type="scientific">Rhodamnia argentea</name>
    <dbReference type="NCBI Taxonomy" id="178133"/>
    <lineage>
        <taxon>Eukaryota</taxon>
        <taxon>Viridiplantae</taxon>
        <taxon>Streptophyta</taxon>
        <taxon>Embryophyta</taxon>
        <taxon>Tracheophyta</taxon>
        <taxon>Spermatophyta</taxon>
        <taxon>Magnoliopsida</taxon>
        <taxon>eudicotyledons</taxon>
        <taxon>Gunneridae</taxon>
        <taxon>Pentapetalae</taxon>
        <taxon>rosids</taxon>
        <taxon>malvids</taxon>
        <taxon>Myrtales</taxon>
        <taxon>Myrtaceae</taxon>
        <taxon>Myrtoideae</taxon>
        <taxon>Myrteae</taxon>
        <taxon>Australasian group</taxon>
        <taxon>Rhodamnia</taxon>
    </lineage>
</organism>
<dbReference type="InterPro" id="IPR001245">
    <property type="entry name" value="Ser-Thr/Tyr_kinase_cat_dom"/>
</dbReference>
<keyword evidence="10 17" id="KW-1133">Transmembrane helix</keyword>
<evidence type="ECO:0000256" key="10">
    <source>
        <dbReference type="ARBA" id="ARBA00022989"/>
    </source>
</evidence>